<dbReference type="AlphaFoldDB" id="A0A914LD79"/>
<organism evidence="2 3">
    <name type="scientific">Meloidogyne incognita</name>
    <name type="common">Southern root-knot nematode worm</name>
    <name type="synonym">Oxyuris incognita</name>
    <dbReference type="NCBI Taxonomy" id="6306"/>
    <lineage>
        <taxon>Eukaryota</taxon>
        <taxon>Metazoa</taxon>
        <taxon>Ecdysozoa</taxon>
        <taxon>Nematoda</taxon>
        <taxon>Chromadorea</taxon>
        <taxon>Rhabditida</taxon>
        <taxon>Tylenchina</taxon>
        <taxon>Tylenchomorpha</taxon>
        <taxon>Tylenchoidea</taxon>
        <taxon>Meloidogynidae</taxon>
        <taxon>Meloidogyninae</taxon>
        <taxon>Meloidogyne</taxon>
        <taxon>Meloidogyne incognita group</taxon>
    </lineage>
</organism>
<proteinExistence type="predicted"/>
<dbReference type="Proteomes" id="UP000887563">
    <property type="component" value="Unplaced"/>
</dbReference>
<keyword evidence="1" id="KW-0812">Transmembrane</keyword>
<dbReference type="WBParaSite" id="Minc3s00420g12021">
    <property type="protein sequence ID" value="Minc3s00420g12021"/>
    <property type="gene ID" value="Minc3s00420g12021"/>
</dbReference>
<keyword evidence="2" id="KW-1185">Reference proteome</keyword>
<keyword evidence="1" id="KW-1133">Transmembrane helix</keyword>
<evidence type="ECO:0000313" key="2">
    <source>
        <dbReference type="Proteomes" id="UP000887563"/>
    </source>
</evidence>
<keyword evidence="1" id="KW-0472">Membrane</keyword>
<evidence type="ECO:0000313" key="3">
    <source>
        <dbReference type="WBParaSite" id="Minc3s00420g12021"/>
    </source>
</evidence>
<reference evidence="3" key="1">
    <citation type="submission" date="2022-11" db="UniProtKB">
        <authorList>
            <consortium name="WormBaseParasite"/>
        </authorList>
    </citation>
    <scope>IDENTIFICATION</scope>
</reference>
<name>A0A914LD79_MELIC</name>
<sequence>MCVCFLKNSCQSHKKKSAFFYGKSFFSSLVVTPYLFLFFFLGFKAISSSPLILSP</sequence>
<protein>
    <submittedName>
        <fullName evidence="3">Candidate secreted effector</fullName>
    </submittedName>
</protein>
<feature type="transmembrane region" description="Helical" evidence="1">
    <location>
        <begin position="24"/>
        <end position="46"/>
    </location>
</feature>
<accession>A0A914LD79</accession>
<evidence type="ECO:0000256" key="1">
    <source>
        <dbReference type="SAM" id="Phobius"/>
    </source>
</evidence>